<dbReference type="Pfam" id="PF13393">
    <property type="entry name" value="tRNA-synt_His"/>
    <property type="match status" value="1"/>
</dbReference>
<dbReference type="GO" id="GO:0004821">
    <property type="term" value="F:histidine-tRNA ligase activity"/>
    <property type="evidence" value="ECO:0007669"/>
    <property type="project" value="TreeGrafter"/>
</dbReference>
<dbReference type="InterPro" id="IPR045864">
    <property type="entry name" value="aa-tRNA-synth_II/BPL/LPL"/>
</dbReference>
<dbReference type="HAMAP" id="MF_00125">
    <property type="entry name" value="HisZ"/>
    <property type="match status" value="1"/>
</dbReference>
<dbReference type="InterPro" id="IPR004516">
    <property type="entry name" value="HisRS/HisZ"/>
</dbReference>
<keyword evidence="4" id="KW-0808">Transferase</keyword>
<feature type="domain" description="Class II Histidinyl-tRNA synthetase (HisRS)-like catalytic core" evidence="3">
    <location>
        <begin position="14"/>
        <end position="319"/>
    </location>
</feature>
<name>A0A484HAR0_9ZZZZ</name>
<evidence type="ECO:0000256" key="2">
    <source>
        <dbReference type="ARBA" id="ARBA00022490"/>
    </source>
</evidence>
<dbReference type="EC" id="2.4.2.17" evidence="4"/>
<dbReference type="SUPFAM" id="SSF55681">
    <property type="entry name" value="Class II aaRS and biotin synthetases"/>
    <property type="match status" value="1"/>
</dbReference>
<dbReference type="AlphaFoldDB" id="A0A484HAR0"/>
<dbReference type="EMBL" id="LR026963">
    <property type="protein sequence ID" value="VBB68862.1"/>
    <property type="molecule type" value="Genomic_DNA"/>
</dbReference>
<evidence type="ECO:0000313" key="4">
    <source>
        <dbReference type="EMBL" id="VBB68862.1"/>
    </source>
</evidence>
<evidence type="ECO:0000256" key="1">
    <source>
        <dbReference type="ARBA" id="ARBA00004496"/>
    </source>
</evidence>
<gene>
    <name evidence="4" type="ORF">RIEGSTA812A_PEG_335</name>
</gene>
<dbReference type="InterPro" id="IPR041715">
    <property type="entry name" value="HisRS-like_core"/>
</dbReference>
<dbReference type="GO" id="GO:0003879">
    <property type="term" value="F:ATP phosphoribosyltransferase activity"/>
    <property type="evidence" value="ECO:0007669"/>
    <property type="project" value="UniProtKB-EC"/>
</dbReference>
<comment type="subcellular location">
    <subcellularLocation>
        <location evidence="1">Cytoplasm</location>
    </subcellularLocation>
</comment>
<evidence type="ECO:0000259" key="3">
    <source>
        <dbReference type="Pfam" id="PF13393"/>
    </source>
</evidence>
<dbReference type="Gene3D" id="3.30.930.10">
    <property type="entry name" value="Bira Bifunctional Protein, Domain 2"/>
    <property type="match status" value="1"/>
</dbReference>
<reference evidence="4" key="1">
    <citation type="submission" date="2018-10" db="EMBL/GenBank/DDBJ databases">
        <authorList>
            <person name="Gruber-Vodicka H."/>
            <person name="Jaeckle O."/>
        </authorList>
    </citation>
    <scope>NUCLEOTIDE SEQUENCE</scope>
</reference>
<keyword evidence="4" id="KW-0328">Glycosyltransferase</keyword>
<sequence>MMTDYAQRALLPAGLRDTLPPDAAFEARVTEGLASFFSSNGYDRVSPPLIEFEETLLSGSGAATAAQVFRFMDPVSQRMMGVRADITSQVARIAVTRLVKAPRPLRLGYAGPVLRVKGSQLRPERQSIQAGVELIGSARAEADTEVILLVAEALTDLGVTGVSVDLNLPTLVPAVLSGLGVAGEEAERLQRALGYKDATALAAEEGMAASLLGDLVAACGPADRAVDALSALDLPSVAASERDVLAQVVRLIRAESPALTVTIDPVEHCGFEYHAGVSFTVFARGAQGELGRGGRYRVVGNRAAAGEVAVGATLFVDAVLEVLPPPATAADRRLLLPHGTTRAIVRSLQAADWITVKALDPEENMSLVANRLGCSHILVDGQLISL</sequence>
<dbReference type="InterPro" id="IPR004517">
    <property type="entry name" value="HisZ"/>
</dbReference>
<dbReference type="GO" id="GO:0006427">
    <property type="term" value="P:histidyl-tRNA aminoacylation"/>
    <property type="evidence" value="ECO:0007669"/>
    <property type="project" value="TreeGrafter"/>
</dbReference>
<protein>
    <submittedName>
        <fullName evidence="4">ATP phosphoribosyltransferase regulatory subunit</fullName>
        <ecNumber evidence="4">2.4.2.17</ecNumber>
    </submittedName>
</protein>
<keyword evidence="2" id="KW-0963">Cytoplasm</keyword>
<dbReference type="PANTHER" id="PTHR43707">
    <property type="entry name" value="HISTIDYL-TRNA SYNTHETASE"/>
    <property type="match status" value="1"/>
</dbReference>
<accession>A0A484HAR0</accession>
<proteinExistence type="inferred from homology"/>
<organism evidence="4">
    <name type="scientific">invertebrate metagenome</name>
    <dbReference type="NCBI Taxonomy" id="1711999"/>
    <lineage>
        <taxon>unclassified sequences</taxon>
        <taxon>metagenomes</taxon>
        <taxon>organismal metagenomes</taxon>
    </lineage>
</organism>
<dbReference type="PANTHER" id="PTHR43707:SF1">
    <property type="entry name" value="HISTIDINE--TRNA LIGASE, MITOCHONDRIAL-RELATED"/>
    <property type="match status" value="1"/>
</dbReference>
<dbReference type="GO" id="GO:0005737">
    <property type="term" value="C:cytoplasm"/>
    <property type="evidence" value="ECO:0007669"/>
    <property type="project" value="UniProtKB-SubCell"/>
</dbReference>
<dbReference type="GO" id="GO:0000105">
    <property type="term" value="P:L-histidine biosynthetic process"/>
    <property type="evidence" value="ECO:0007669"/>
    <property type="project" value="InterPro"/>
</dbReference>
<dbReference type="PIRSF" id="PIRSF001549">
    <property type="entry name" value="His-tRNA_synth"/>
    <property type="match status" value="1"/>
</dbReference>